<sequence>MLNCLPQSPPSLNIPPSKYISTSRRKEKVFSFLHFSFEVFSKKERRSLIQKRKKDFSKQNC</sequence>
<proteinExistence type="predicted"/>
<name>A0ACB0Z9B4_MELEN</name>
<dbReference type="Proteomes" id="UP001497535">
    <property type="component" value="Unassembled WGS sequence"/>
</dbReference>
<evidence type="ECO:0000313" key="1">
    <source>
        <dbReference type="EMBL" id="CAK5075483.1"/>
    </source>
</evidence>
<comment type="caution">
    <text evidence="1">The sequence shown here is derived from an EMBL/GenBank/DDBJ whole genome shotgun (WGS) entry which is preliminary data.</text>
</comment>
<dbReference type="EMBL" id="CAVMJV010000028">
    <property type="protein sequence ID" value="CAK5075483.1"/>
    <property type="molecule type" value="Genomic_DNA"/>
</dbReference>
<reference evidence="1" key="1">
    <citation type="submission" date="2023-11" db="EMBL/GenBank/DDBJ databases">
        <authorList>
            <person name="Poullet M."/>
        </authorList>
    </citation>
    <scope>NUCLEOTIDE SEQUENCE</scope>
    <source>
        <strain evidence="1">E1834</strain>
    </source>
</reference>
<gene>
    <name evidence="1" type="ORF">MENTE1834_LOCUS22288</name>
</gene>
<keyword evidence="2" id="KW-1185">Reference proteome</keyword>
<organism evidence="1 2">
    <name type="scientific">Meloidogyne enterolobii</name>
    <name type="common">Root-knot nematode worm</name>
    <name type="synonym">Meloidogyne mayaguensis</name>
    <dbReference type="NCBI Taxonomy" id="390850"/>
    <lineage>
        <taxon>Eukaryota</taxon>
        <taxon>Metazoa</taxon>
        <taxon>Ecdysozoa</taxon>
        <taxon>Nematoda</taxon>
        <taxon>Chromadorea</taxon>
        <taxon>Rhabditida</taxon>
        <taxon>Tylenchina</taxon>
        <taxon>Tylenchomorpha</taxon>
        <taxon>Tylenchoidea</taxon>
        <taxon>Meloidogynidae</taxon>
        <taxon>Meloidogyninae</taxon>
        <taxon>Meloidogyne</taxon>
    </lineage>
</organism>
<evidence type="ECO:0000313" key="2">
    <source>
        <dbReference type="Proteomes" id="UP001497535"/>
    </source>
</evidence>
<protein>
    <submittedName>
        <fullName evidence="1">Uncharacterized protein</fullName>
    </submittedName>
</protein>
<accession>A0ACB0Z9B4</accession>